<evidence type="ECO:0000256" key="5">
    <source>
        <dbReference type="ARBA" id="ARBA00022989"/>
    </source>
</evidence>
<dbReference type="NCBIfam" id="NF037981">
    <property type="entry name" value="NCS2_1"/>
    <property type="match status" value="1"/>
</dbReference>
<dbReference type="PANTHER" id="PTHR42810">
    <property type="entry name" value="PURINE PERMEASE C1399.01C-RELATED"/>
    <property type="match status" value="1"/>
</dbReference>
<feature type="transmembrane region" description="Helical" evidence="7">
    <location>
        <begin position="239"/>
        <end position="260"/>
    </location>
</feature>
<reference evidence="8" key="1">
    <citation type="submission" date="2023-03" db="EMBL/GenBank/DDBJ databases">
        <title>Andean soil-derived lignocellulolytic bacterial consortium as a source of novel taxa and putative plastic-active enzymes.</title>
        <authorList>
            <person name="Diaz-Garcia L."/>
            <person name="Chuvochina M."/>
            <person name="Feuerriegel G."/>
            <person name="Bunk B."/>
            <person name="Sproer C."/>
            <person name="Streit W.R."/>
            <person name="Rodriguez L.M."/>
            <person name="Overmann J."/>
            <person name="Jimenez D.J."/>
        </authorList>
    </citation>
    <scope>NUCLEOTIDE SEQUENCE</scope>
    <source>
        <strain evidence="8">MAG 2441</strain>
    </source>
</reference>
<feature type="transmembrane region" description="Helical" evidence="7">
    <location>
        <begin position="105"/>
        <end position="123"/>
    </location>
</feature>
<evidence type="ECO:0000256" key="1">
    <source>
        <dbReference type="ARBA" id="ARBA00004141"/>
    </source>
</evidence>
<dbReference type="AlphaFoldDB" id="A0AA95JCR5"/>
<feature type="transmembrane region" description="Helical" evidence="7">
    <location>
        <begin position="326"/>
        <end position="346"/>
    </location>
</feature>
<evidence type="ECO:0000313" key="8">
    <source>
        <dbReference type="EMBL" id="WEK54157.1"/>
    </source>
</evidence>
<dbReference type="EMBL" id="CP119317">
    <property type="protein sequence ID" value="WEK54157.1"/>
    <property type="molecule type" value="Genomic_DNA"/>
</dbReference>
<comment type="subcellular location">
    <subcellularLocation>
        <location evidence="1">Membrane</location>
        <topology evidence="1">Multi-pass membrane protein</topology>
    </subcellularLocation>
</comment>
<comment type="similarity">
    <text evidence="2">Belongs to the nucleobase:cation symporter-2 (NCS2) (TC 2.A.40) family.</text>
</comment>
<keyword evidence="5 7" id="KW-1133">Transmembrane helix</keyword>
<name>A0AA95JCR5_9BACL</name>
<dbReference type="GO" id="GO:0042907">
    <property type="term" value="F:xanthine transmembrane transporter activity"/>
    <property type="evidence" value="ECO:0007669"/>
    <property type="project" value="TreeGrafter"/>
</dbReference>
<organism evidence="8 9">
    <name type="scientific">Candidatus Cohnella colombiensis</name>
    <dbReference type="NCBI Taxonomy" id="3121368"/>
    <lineage>
        <taxon>Bacteria</taxon>
        <taxon>Bacillati</taxon>
        <taxon>Bacillota</taxon>
        <taxon>Bacilli</taxon>
        <taxon>Bacillales</taxon>
        <taxon>Paenibacillaceae</taxon>
        <taxon>Cohnella</taxon>
    </lineage>
</organism>
<keyword evidence="4 7" id="KW-0812">Transmembrane</keyword>
<evidence type="ECO:0000256" key="7">
    <source>
        <dbReference type="SAM" id="Phobius"/>
    </source>
</evidence>
<dbReference type="Pfam" id="PF00860">
    <property type="entry name" value="Xan_ur_permease"/>
    <property type="match status" value="1"/>
</dbReference>
<feature type="transmembrane region" description="Helical" evidence="7">
    <location>
        <begin position="410"/>
        <end position="433"/>
    </location>
</feature>
<keyword evidence="3" id="KW-0813">Transport</keyword>
<keyword evidence="6 7" id="KW-0472">Membrane</keyword>
<evidence type="ECO:0000256" key="3">
    <source>
        <dbReference type="ARBA" id="ARBA00022448"/>
    </source>
</evidence>
<protein>
    <submittedName>
        <fullName evidence="8">Purine/pyrimidine permease</fullName>
    </submittedName>
</protein>
<feature type="transmembrane region" description="Helical" evidence="7">
    <location>
        <begin position="191"/>
        <end position="210"/>
    </location>
</feature>
<feature type="transmembrane region" description="Helical" evidence="7">
    <location>
        <begin position="135"/>
        <end position="154"/>
    </location>
</feature>
<keyword evidence="9" id="KW-1185">Reference proteome</keyword>
<accession>A0AA95JCR5</accession>
<dbReference type="PANTHER" id="PTHR42810:SF1">
    <property type="entry name" value="PURINE PERMEASE YWDJ-RELATED"/>
    <property type="match status" value="1"/>
</dbReference>
<feature type="transmembrane region" description="Helical" evidence="7">
    <location>
        <begin position="73"/>
        <end position="93"/>
    </location>
</feature>
<gene>
    <name evidence="8" type="ORF">P0Y55_16600</name>
</gene>
<dbReference type="InterPro" id="IPR006043">
    <property type="entry name" value="NCS2"/>
</dbReference>
<dbReference type="GO" id="GO:0005886">
    <property type="term" value="C:plasma membrane"/>
    <property type="evidence" value="ECO:0007669"/>
    <property type="project" value="TreeGrafter"/>
</dbReference>
<feature type="transmembrane region" description="Helical" evidence="7">
    <location>
        <begin position="166"/>
        <end position="185"/>
    </location>
</feature>
<feature type="transmembrane region" description="Helical" evidence="7">
    <location>
        <begin position="48"/>
        <end position="67"/>
    </location>
</feature>
<feature type="transmembrane region" description="Helical" evidence="7">
    <location>
        <begin position="352"/>
        <end position="371"/>
    </location>
</feature>
<evidence type="ECO:0000256" key="2">
    <source>
        <dbReference type="ARBA" id="ARBA00008821"/>
    </source>
</evidence>
<feature type="transmembrane region" description="Helical" evidence="7">
    <location>
        <begin position="383"/>
        <end position="404"/>
    </location>
</feature>
<evidence type="ECO:0000256" key="6">
    <source>
        <dbReference type="ARBA" id="ARBA00023136"/>
    </source>
</evidence>
<sequence>MKKTNIDTGIGSLQWFIFLIANSLTIPIIVGQVFQLSPLEISGLMQRTFLVVGVSSLLSGWLGHRLPIPDGPAGIWLGVFTLMGQMAVVQGVGKAGGSLQLLEGAMLLTGALLIIVGLTGWMNKLLKLFTPLVNGVYLTILGFQLSGMFLKGMIGVSDQSTTIQPGIVIVSFAIFILVLALSVWGKGWLKSYAVLIGIVVGTIAFILFFGSQPMPKTSSIISLPDVFAWGMPKLDTGMIVSSIMVTFVLISSIIASVAAMQQVFSEKANEGTHDKAVRKEGSLKSSGIISGIGTMLSSVFSTVGVVPFSVAAGFVRMTGQRRMRPFFIASIALAVISFFPKVYSLFAMLPGPIAYAAMLASFTSMAGIGISSVLREPLDQRRLTILSTALSLGTGVMFLPQVVFSALPTVLQYVFSNGVMVGMLVALIFEQIWRPQKVEMKI</sequence>
<feature type="transmembrane region" description="Helical" evidence="7">
    <location>
        <begin position="12"/>
        <end position="36"/>
    </location>
</feature>
<proteinExistence type="inferred from homology"/>
<dbReference type="Proteomes" id="UP001178662">
    <property type="component" value="Chromosome"/>
</dbReference>
<evidence type="ECO:0000313" key="9">
    <source>
        <dbReference type="Proteomes" id="UP001178662"/>
    </source>
</evidence>
<evidence type="ECO:0000256" key="4">
    <source>
        <dbReference type="ARBA" id="ARBA00022692"/>
    </source>
</evidence>